<reference evidence="7" key="2">
    <citation type="submission" date="2022-06" db="EMBL/GenBank/DDBJ databases">
        <title>Thermospira aquatica gen. nov., sp. nov.</title>
        <authorList>
            <person name="Ben Ali Gam Z."/>
            <person name="Labat M."/>
        </authorList>
    </citation>
    <scope>NUCLEOTIDE SEQUENCE</scope>
    <source>
        <strain evidence="7">F1F22</strain>
    </source>
</reference>
<accession>A0AAX3BGF1</accession>
<proteinExistence type="inferred from homology"/>
<reference evidence="7" key="1">
    <citation type="submission" date="2021-04" db="EMBL/GenBank/DDBJ databases">
        <authorList>
            <person name="Postec A."/>
        </authorList>
    </citation>
    <scope>NUCLEOTIDE SEQUENCE</scope>
    <source>
        <strain evidence="7">F1F22</strain>
    </source>
</reference>
<comment type="similarity">
    <text evidence="2 6">Belongs to the transposase mutator family.</text>
</comment>
<evidence type="ECO:0000256" key="5">
    <source>
        <dbReference type="ARBA" id="ARBA00023172"/>
    </source>
</evidence>
<organism evidence="7 8">
    <name type="scientific">Thermospira aquatica</name>
    <dbReference type="NCBI Taxonomy" id="2828656"/>
    <lineage>
        <taxon>Bacteria</taxon>
        <taxon>Pseudomonadati</taxon>
        <taxon>Spirochaetota</taxon>
        <taxon>Spirochaetia</taxon>
        <taxon>Brevinematales</taxon>
        <taxon>Thermospiraceae</taxon>
        <taxon>Thermospira</taxon>
    </lineage>
</organism>
<evidence type="ECO:0000256" key="4">
    <source>
        <dbReference type="ARBA" id="ARBA00023125"/>
    </source>
</evidence>
<evidence type="ECO:0000256" key="6">
    <source>
        <dbReference type="RuleBase" id="RU365089"/>
    </source>
</evidence>
<dbReference type="GO" id="GO:0006313">
    <property type="term" value="P:DNA transposition"/>
    <property type="evidence" value="ECO:0007669"/>
    <property type="project" value="UniProtKB-UniRule"/>
</dbReference>
<evidence type="ECO:0000256" key="1">
    <source>
        <dbReference type="ARBA" id="ARBA00002190"/>
    </source>
</evidence>
<gene>
    <name evidence="7" type="ORF">KDW03_01750</name>
</gene>
<evidence type="ECO:0000256" key="3">
    <source>
        <dbReference type="ARBA" id="ARBA00022578"/>
    </source>
</evidence>
<keyword evidence="5 6" id="KW-0233">DNA recombination</keyword>
<dbReference type="Proteomes" id="UP001056539">
    <property type="component" value="Chromosome"/>
</dbReference>
<evidence type="ECO:0000313" key="8">
    <source>
        <dbReference type="Proteomes" id="UP001056539"/>
    </source>
</evidence>
<dbReference type="KEGG" id="taqu:KDW03_01750"/>
<dbReference type="InterPro" id="IPR001207">
    <property type="entry name" value="Transposase_mutator"/>
</dbReference>
<dbReference type="AlphaFoldDB" id="A0AAX3BGF1"/>
<dbReference type="PANTHER" id="PTHR33217:SF7">
    <property type="entry name" value="TRANSPOSASE FOR INSERTION SEQUENCE ELEMENT IS1081"/>
    <property type="match status" value="1"/>
</dbReference>
<protein>
    <recommendedName>
        <fullName evidence="6">Mutator family transposase</fullName>
    </recommendedName>
</protein>
<sequence length="94" mass="10718">MCRGISGCYGVSYQRDRVENESIYVAIGITPEGRREILGYYLPGGMESAYNWREILLDIRERGVKQIHFIVSDGLSGMKKRHNRDISPRSISPV</sequence>
<dbReference type="GO" id="GO:0003677">
    <property type="term" value="F:DNA binding"/>
    <property type="evidence" value="ECO:0007669"/>
    <property type="project" value="UniProtKB-UniRule"/>
</dbReference>
<dbReference type="GO" id="GO:0004803">
    <property type="term" value="F:transposase activity"/>
    <property type="evidence" value="ECO:0007669"/>
    <property type="project" value="UniProtKB-UniRule"/>
</dbReference>
<dbReference type="PANTHER" id="PTHR33217">
    <property type="entry name" value="TRANSPOSASE FOR INSERTION SEQUENCE ELEMENT IS1081"/>
    <property type="match status" value="1"/>
</dbReference>
<dbReference type="EMBL" id="CP073355">
    <property type="protein sequence ID" value="URA11351.1"/>
    <property type="molecule type" value="Genomic_DNA"/>
</dbReference>
<keyword evidence="8" id="KW-1185">Reference proteome</keyword>
<keyword evidence="3 6" id="KW-0815">Transposition</keyword>
<evidence type="ECO:0000256" key="2">
    <source>
        <dbReference type="ARBA" id="ARBA00010961"/>
    </source>
</evidence>
<evidence type="ECO:0000313" key="7">
    <source>
        <dbReference type="EMBL" id="URA11351.1"/>
    </source>
</evidence>
<name>A0AAX3BGF1_9SPIR</name>
<keyword evidence="6" id="KW-0814">Transposable element</keyword>
<keyword evidence="4 6" id="KW-0238">DNA-binding</keyword>
<dbReference type="Pfam" id="PF00872">
    <property type="entry name" value="Transposase_mut"/>
    <property type="match status" value="1"/>
</dbReference>
<comment type="function">
    <text evidence="1 6">Required for the transposition of the insertion element.</text>
</comment>